<keyword evidence="2" id="KW-0328">Glycosyltransferase</keyword>
<evidence type="ECO:0000313" key="6">
    <source>
        <dbReference type="EMBL" id="CAB5036898.1"/>
    </source>
</evidence>
<evidence type="ECO:0000259" key="4">
    <source>
        <dbReference type="Pfam" id="PF00535"/>
    </source>
</evidence>
<keyword evidence="3" id="KW-0808">Transferase</keyword>
<comment type="similarity">
    <text evidence="1">Belongs to the glycosyltransferase 2 family.</text>
</comment>
<dbReference type="GO" id="GO:0016757">
    <property type="term" value="F:glycosyltransferase activity"/>
    <property type="evidence" value="ECO:0007669"/>
    <property type="project" value="UniProtKB-KW"/>
</dbReference>
<dbReference type="AlphaFoldDB" id="A0A6J7S8U3"/>
<evidence type="ECO:0000313" key="5">
    <source>
        <dbReference type="EMBL" id="CAB4912146.1"/>
    </source>
</evidence>
<dbReference type="PANTHER" id="PTHR43179">
    <property type="entry name" value="RHAMNOSYLTRANSFERASE WBBL"/>
    <property type="match status" value="1"/>
</dbReference>
<dbReference type="PANTHER" id="PTHR43179:SF12">
    <property type="entry name" value="GALACTOFURANOSYLTRANSFERASE GLFT2"/>
    <property type="match status" value="1"/>
</dbReference>
<proteinExistence type="inferred from homology"/>
<dbReference type="Pfam" id="PF00535">
    <property type="entry name" value="Glycos_transf_2"/>
    <property type="match status" value="1"/>
</dbReference>
<dbReference type="Gene3D" id="3.90.550.10">
    <property type="entry name" value="Spore Coat Polysaccharide Biosynthesis Protein SpsA, Chain A"/>
    <property type="match status" value="1"/>
</dbReference>
<dbReference type="EMBL" id="CAFBMC010000137">
    <property type="protein sequence ID" value="CAB4912146.1"/>
    <property type="molecule type" value="Genomic_DNA"/>
</dbReference>
<dbReference type="InterPro" id="IPR029044">
    <property type="entry name" value="Nucleotide-diphossugar_trans"/>
</dbReference>
<dbReference type="SUPFAM" id="SSF53448">
    <property type="entry name" value="Nucleotide-diphospho-sugar transferases"/>
    <property type="match status" value="1"/>
</dbReference>
<name>A0A6J7S8U3_9ZZZZ</name>
<feature type="domain" description="Glycosyltransferase 2-like" evidence="4">
    <location>
        <begin position="7"/>
        <end position="117"/>
    </location>
</feature>
<gene>
    <name evidence="5" type="ORF">UFOPK3495_01655</name>
    <name evidence="6" type="ORF">UFOPK4237_00543</name>
</gene>
<evidence type="ECO:0000256" key="3">
    <source>
        <dbReference type="ARBA" id="ARBA00022679"/>
    </source>
</evidence>
<evidence type="ECO:0000256" key="2">
    <source>
        <dbReference type="ARBA" id="ARBA00022676"/>
    </source>
</evidence>
<sequence>MSSSVAVVVPTYRPELGALLALITTLQTAGHPVLVTDDGSPAIFDPVLRAVADLGVTVIRHESNDGIARGLNEGLGFAVDSGATWLLTVDQDSALPPGYVDSLLPWAVSGVGVVAAEHINDASGSIGYPSRLVDGQVTTEEVIQTGSLWSVEHMQVVAGFDESLGIDAVDAAACLRLREQGLKVVLAPDVSLTHHLGNARQVRIFGKTMLATGHSAARRTTMVRNRLKLAPAEFRQSPLHAFRTLRRVAVNVALAALVEEDRLAKAKAGLRGLLPGSKR</sequence>
<evidence type="ECO:0000256" key="1">
    <source>
        <dbReference type="ARBA" id="ARBA00006739"/>
    </source>
</evidence>
<accession>A0A6J7S8U3</accession>
<dbReference type="EMBL" id="CAFBPZ010000024">
    <property type="protein sequence ID" value="CAB5036898.1"/>
    <property type="molecule type" value="Genomic_DNA"/>
</dbReference>
<organism evidence="6">
    <name type="scientific">freshwater metagenome</name>
    <dbReference type="NCBI Taxonomy" id="449393"/>
    <lineage>
        <taxon>unclassified sequences</taxon>
        <taxon>metagenomes</taxon>
        <taxon>ecological metagenomes</taxon>
    </lineage>
</organism>
<reference evidence="6" key="1">
    <citation type="submission" date="2020-05" db="EMBL/GenBank/DDBJ databases">
        <authorList>
            <person name="Chiriac C."/>
            <person name="Salcher M."/>
            <person name="Ghai R."/>
            <person name="Kavagutti S V."/>
        </authorList>
    </citation>
    <scope>NUCLEOTIDE SEQUENCE</scope>
</reference>
<dbReference type="InterPro" id="IPR001173">
    <property type="entry name" value="Glyco_trans_2-like"/>
</dbReference>
<protein>
    <submittedName>
        <fullName evidence="6">Unannotated protein</fullName>
    </submittedName>
</protein>